<feature type="compositionally biased region" description="Basic and acidic residues" evidence="1">
    <location>
        <begin position="96"/>
        <end position="108"/>
    </location>
</feature>
<feature type="compositionally biased region" description="Basic and acidic residues" evidence="1">
    <location>
        <begin position="311"/>
        <end position="329"/>
    </location>
</feature>
<organism evidence="2">
    <name type="scientific">Desulfomonile tiedjei</name>
    <dbReference type="NCBI Taxonomy" id="2358"/>
    <lineage>
        <taxon>Bacteria</taxon>
        <taxon>Pseudomonadati</taxon>
        <taxon>Thermodesulfobacteriota</taxon>
        <taxon>Desulfomonilia</taxon>
        <taxon>Desulfomonilales</taxon>
        <taxon>Desulfomonilaceae</taxon>
        <taxon>Desulfomonile</taxon>
    </lineage>
</organism>
<dbReference type="EMBL" id="DTGT01000061">
    <property type="protein sequence ID" value="HGH60055.1"/>
    <property type="molecule type" value="Genomic_DNA"/>
</dbReference>
<feature type="region of interest" description="Disordered" evidence="1">
    <location>
        <begin position="31"/>
        <end position="59"/>
    </location>
</feature>
<feature type="compositionally biased region" description="Basic and acidic residues" evidence="1">
    <location>
        <begin position="257"/>
        <end position="271"/>
    </location>
</feature>
<reference evidence="2" key="1">
    <citation type="journal article" date="2020" name="mSystems">
        <title>Genome- and Community-Level Interaction Insights into Carbon Utilization and Element Cycling Functions of Hydrothermarchaeota in Hydrothermal Sediment.</title>
        <authorList>
            <person name="Zhou Z."/>
            <person name="Liu Y."/>
            <person name="Xu W."/>
            <person name="Pan J."/>
            <person name="Luo Z.H."/>
            <person name="Li M."/>
        </authorList>
    </citation>
    <scope>NUCLEOTIDE SEQUENCE [LARGE SCALE GENOMIC DNA]</scope>
    <source>
        <strain evidence="2">SpSt-769</strain>
    </source>
</reference>
<name>A0A7C4EVY7_9BACT</name>
<evidence type="ECO:0000256" key="1">
    <source>
        <dbReference type="SAM" id="MobiDB-lite"/>
    </source>
</evidence>
<feature type="compositionally biased region" description="Basic and acidic residues" evidence="1">
    <location>
        <begin position="230"/>
        <end position="244"/>
    </location>
</feature>
<gene>
    <name evidence="2" type="ORF">ENV54_02010</name>
</gene>
<dbReference type="AlphaFoldDB" id="A0A7C4EVY7"/>
<protein>
    <submittedName>
        <fullName evidence="2">Uncharacterized protein</fullName>
    </submittedName>
</protein>
<sequence length="471" mass="51240">MSPAIQKSPRLPLLILLICLFCVVGTPKAQDVAPQKRSSTAGTQAPAESPSTQIGDSGYKVVIPEIKLKSIIGGKSTPKPIPEDVEEKPAPVPESPTREHPAEREPEKKVHRLPFDPVDIGQTEAVRVPETTPAAPPEAVEPPQPEPERPAEKKPEAAAPEPAPPAASEEEASPVYHPPRAPEETLDASFVPKKEVLRGVAPAKQIPIATLESRAAKTGRLEIAATGAKELARPEDWIALDARKSPLMVELPDEEKEEPRESLPRTARSPDETAPPAEATEMPRAETPTAPPSPDVASEPAQVEEPAPETGPREQLPREEPAPAQEKEIIPSPLDDDALESREARDYLRETAPILEELSLLMTRVPGLSIEDYDPSDAHSALVPADVRLKMTSLKRELQILDSKTFAIIPPSRYQAFHSLVRESIAHAHRACDAIINYFEENDPQNFLKAKEHLVKAGELIRKTIKQGGSS</sequence>
<proteinExistence type="predicted"/>
<comment type="caution">
    <text evidence="2">The sequence shown here is derived from an EMBL/GenBank/DDBJ whole genome shotgun (WGS) entry which is preliminary data.</text>
</comment>
<feature type="region of interest" description="Disordered" evidence="1">
    <location>
        <begin position="72"/>
        <end position="190"/>
    </location>
</feature>
<accession>A0A7C4EVY7</accession>
<feature type="compositionally biased region" description="Basic and acidic residues" evidence="1">
    <location>
        <begin position="146"/>
        <end position="156"/>
    </location>
</feature>
<feature type="region of interest" description="Disordered" evidence="1">
    <location>
        <begin position="225"/>
        <end position="339"/>
    </location>
</feature>
<feature type="compositionally biased region" description="Pro residues" evidence="1">
    <location>
        <begin position="134"/>
        <end position="145"/>
    </location>
</feature>
<evidence type="ECO:0000313" key="2">
    <source>
        <dbReference type="EMBL" id="HGH60055.1"/>
    </source>
</evidence>